<dbReference type="Pfam" id="PF13460">
    <property type="entry name" value="NAD_binding_10"/>
    <property type="match status" value="1"/>
</dbReference>
<accession>A0AAN6EYK6</accession>
<dbReference type="PANTHER" id="PTHR47706:SF5">
    <property type="entry name" value="ISOFLAVONE REDUCTASE"/>
    <property type="match status" value="1"/>
</dbReference>
<dbReference type="EMBL" id="JAJGCB010000003">
    <property type="protein sequence ID" value="KAJ8993678.1"/>
    <property type="molecule type" value="Genomic_DNA"/>
</dbReference>
<comment type="similarity">
    <text evidence="1">Belongs to the NmrA-type oxidoreductase family. Isoflavone reductase subfamily.</text>
</comment>
<dbReference type="GO" id="GO:0016491">
    <property type="term" value="F:oxidoreductase activity"/>
    <property type="evidence" value="ECO:0007669"/>
    <property type="project" value="UniProtKB-KW"/>
</dbReference>
<feature type="domain" description="NAD(P)-binding" evidence="4">
    <location>
        <begin position="40"/>
        <end position="124"/>
    </location>
</feature>
<dbReference type="Gene3D" id="3.40.50.720">
    <property type="entry name" value="NAD(P)-binding Rossmann-like Domain"/>
    <property type="match status" value="1"/>
</dbReference>
<keyword evidence="3" id="KW-0560">Oxidoreductase</keyword>
<name>A0AAN6EYK6_EXODE</name>
<protein>
    <recommendedName>
        <fullName evidence="4">NAD(P)-binding domain-containing protein</fullName>
    </recommendedName>
</protein>
<evidence type="ECO:0000313" key="5">
    <source>
        <dbReference type="EMBL" id="KAJ8993678.1"/>
    </source>
</evidence>
<dbReference type="InterPro" id="IPR051609">
    <property type="entry name" value="NmrA/Isoflavone_reductase-like"/>
</dbReference>
<dbReference type="PANTHER" id="PTHR47706">
    <property type="entry name" value="NMRA-LIKE FAMILY PROTEIN"/>
    <property type="match status" value="1"/>
</dbReference>
<dbReference type="AlphaFoldDB" id="A0AAN6EYK6"/>
<reference evidence="5" key="1">
    <citation type="submission" date="2023-01" db="EMBL/GenBank/DDBJ databases">
        <title>Exophiala dermititidis isolated from Cystic Fibrosis Patient.</title>
        <authorList>
            <person name="Kurbessoian T."/>
            <person name="Crocker A."/>
            <person name="Murante D."/>
            <person name="Hogan D.A."/>
            <person name="Stajich J.E."/>
        </authorList>
    </citation>
    <scope>NUCLEOTIDE SEQUENCE</scope>
    <source>
        <strain evidence="5">Ex8</strain>
    </source>
</reference>
<dbReference type="Proteomes" id="UP001161757">
    <property type="component" value="Unassembled WGS sequence"/>
</dbReference>
<evidence type="ECO:0000256" key="3">
    <source>
        <dbReference type="ARBA" id="ARBA00023002"/>
    </source>
</evidence>
<keyword evidence="2" id="KW-0521">NADP</keyword>
<evidence type="ECO:0000256" key="1">
    <source>
        <dbReference type="ARBA" id="ARBA00005725"/>
    </source>
</evidence>
<organism evidence="5 6">
    <name type="scientific">Exophiala dermatitidis</name>
    <name type="common">Black yeast-like fungus</name>
    <name type="synonym">Wangiella dermatitidis</name>
    <dbReference type="NCBI Taxonomy" id="5970"/>
    <lineage>
        <taxon>Eukaryota</taxon>
        <taxon>Fungi</taxon>
        <taxon>Dikarya</taxon>
        <taxon>Ascomycota</taxon>
        <taxon>Pezizomycotina</taxon>
        <taxon>Eurotiomycetes</taxon>
        <taxon>Chaetothyriomycetidae</taxon>
        <taxon>Chaetothyriales</taxon>
        <taxon>Herpotrichiellaceae</taxon>
        <taxon>Exophiala</taxon>
    </lineage>
</organism>
<gene>
    <name evidence="5" type="ORF">HRR80_002185</name>
</gene>
<comment type="caution">
    <text evidence="5">The sequence shown here is derived from an EMBL/GenBank/DDBJ whole genome shotgun (WGS) entry which is preliminary data.</text>
</comment>
<sequence length="362" mass="39613">MTFKPYHVENGTRTSRFSSEVQDSTYRSAVMKVAVVGTNGLAQYIANCLATETSHQFVILSRTRNPGLIAKGWQVLQVDYSSQADLQFKLAGVDTVISTISGNPQLALIDAAAAVHVRRFVPSEFCGPPPSLYMPSPSPSPPPHGLPVDNERHAAALQRLSQLESQPNGMTFTVFTCGIFYERFAPGGLAASQIGLTNNNDIAHEGAYLMDFRRRTAQIPFAVDVTATGGGGGPGPATICMTAARDVARFVIAALELPVWPREFRFCGERMTVREVVAIAESIQGRPFEISGHTISSLHDALTYARAVGDRGREIRIQQLIATAEGRYDFADMNLHPPLVPVWPERFRDWLARVWSSQGPRT</sequence>
<dbReference type="InterPro" id="IPR016040">
    <property type="entry name" value="NAD(P)-bd_dom"/>
</dbReference>
<dbReference type="SUPFAM" id="SSF51735">
    <property type="entry name" value="NAD(P)-binding Rossmann-fold domains"/>
    <property type="match status" value="1"/>
</dbReference>
<evidence type="ECO:0000313" key="6">
    <source>
        <dbReference type="Proteomes" id="UP001161757"/>
    </source>
</evidence>
<dbReference type="InterPro" id="IPR036291">
    <property type="entry name" value="NAD(P)-bd_dom_sf"/>
</dbReference>
<proteinExistence type="inferred from homology"/>
<evidence type="ECO:0000259" key="4">
    <source>
        <dbReference type="Pfam" id="PF13460"/>
    </source>
</evidence>
<evidence type="ECO:0000256" key="2">
    <source>
        <dbReference type="ARBA" id="ARBA00022857"/>
    </source>
</evidence>